<dbReference type="Gene3D" id="1.10.10.60">
    <property type="entry name" value="Homeodomain-like"/>
    <property type="match status" value="1"/>
</dbReference>
<evidence type="ECO:0008006" key="3">
    <source>
        <dbReference type="Google" id="ProtNLM"/>
    </source>
</evidence>
<sequence length="210" mass="24667">MIEEILALREKGYSFRKIAKELKTTVGKVQYRYQKYQEEVSTKQEAMPIRLIQEVPSSYERDEVTVLPQSPTVIYAYWELSAALRQMVEHQCRISWHELPKHLRVYDCTMLQFNGHNAHQYVDIGIPEMTNNWMINGLEPNRTYIVDVGIWTRQGSFLTLVRSNAIDTPRSDDAVKGLHVHAVHEWKEGTASEPEWLEHFSTYSYYETIK</sequence>
<dbReference type="InterPro" id="IPR032585">
    <property type="entry name" value="DUF4912"/>
</dbReference>
<dbReference type="OrthoDB" id="9812700at2"/>
<protein>
    <recommendedName>
        <fullName evidence="3">DUF4912 domain-containing protein</fullName>
    </recommendedName>
</protein>
<dbReference type="Proteomes" id="UP000315711">
    <property type="component" value="Unassembled WGS sequence"/>
</dbReference>
<comment type="caution">
    <text evidence="1">The sequence shown here is derived from an EMBL/GenBank/DDBJ whole genome shotgun (WGS) entry which is preliminary data.</text>
</comment>
<evidence type="ECO:0000313" key="2">
    <source>
        <dbReference type="Proteomes" id="UP000315711"/>
    </source>
</evidence>
<dbReference type="AlphaFoldDB" id="A0A562QM16"/>
<dbReference type="EMBL" id="VLKZ01000003">
    <property type="protein sequence ID" value="TWI57808.1"/>
    <property type="molecule type" value="Genomic_DNA"/>
</dbReference>
<accession>A0A562QM16</accession>
<name>A0A562QM16_9BACI</name>
<keyword evidence="2" id="KW-1185">Reference proteome</keyword>
<evidence type="ECO:0000313" key="1">
    <source>
        <dbReference type="EMBL" id="TWI57808.1"/>
    </source>
</evidence>
<reference evidence="1 2" key="1">
    <citation type="journal article" date="2015" name="Stand. Genomic Sci.">
        <title>Genomic Encyclopedia of Bacterial and Archaeal Type Strains, Phase III: the genomes of soil and plant-associated and newly described type strains.</title>
        <authorList>
            <person name="Whitman W.B."/>
            <person name="Woyke T."/>
            <person name="Klenk H.P."/>
            <person name="Zhou Y."/>
            <person name="Lilburn T.G."/>
            <person name="Beck B.J."/>
            <person name="De Vos P."/>
            <person name="Vandamme P."/>
            <person name="Eisen J.A."/>
            <person name="Garrity G."/>
            <person name="Hugenholtz P."/>
            <person name="Kyrpides N.C."/>
        </authorList>
    </citation>
    <scope>NUCLEOTIDE SEQUENCE [LARGE SCALE GENOMIC DNA]</scope>
    <source>
        <strain evidence="1 2">CGMCC 1.10116</strain>
    </source>
</reference>
<gene>
    <name evidence="1" type="ORF">IQ10_01136</name>
</gene>
<dbReference type="Pfam" id="PF16258">
    <property type="entry name" value="DUF4912"/>
    <property type="match status" value="1"/>
</dbReference>
<organism evidence="1 2">
    <name type="scientific">Halalkalibacter nanhaiisediminis</name>
    <dbReference type="NCBI Taxonomy" id="688079"/>
    <lineage>
        <taxon>Bacteria</taxon>
        <taxon>Bacillati</taxon>
        <taxon>Bacillota</taxon>
        <taxon>Bacilli</taxon>
        <taxon>Bacillales</taxon>
        <taxon>Bacillaceae</taxon>
        <taxon>Halalkalibacter</taxon>
    </lineage>
</organism>
<proteinExistence type="predicted"/>